<sequence>MKQLTQEWLEQLPIKNVTKLTPVSGGDINDSYEIIADNQKYFMKVQPNKGKEFFEHEVEGIKLIGQYATVPTIIDYGEIDGDGFLIQKWMNLSPFGDQYQLGQMLANVHKHHNDRFGLDKDFKLGRVPKTNTWQDNWTDFFIKQRLNPLMDMAIKNREISKDDLNHFDNLKEAFKKDMDSHHSDASLLHGDLWSGNFSFLEDGNPILIDPDVYYGDREFDIGVTTVFGGFNADFYEGYNDTYPLDSGWKRRIQYYQFFYLLAHYVMFGGGYGLEVKSILSQY</sequence>
<dbReference type="InterPro" id="IPR016477">
    <property type="entry name" value="Fructo-/Ketosamine-3-kinase"/>
</dbReference>
<proteinExistence type="inferred from homology"/>
<name>A0A0M9DCX7_9LACO</name>
<dbReference type="PANTHER" id="PTHR12149:SF8">
    <property type="entry name" value="PROTEIN-RIBULOSAMINE 3-KINASE"/>
    <property type="match status" value="1"/>
</dbReference>
<protein>
    <recommendedName>
        <fullName evidence="4">Fructosamine kinase</fullName>
    </recommendedName>
</protein>
<dbReference type="PANTHER" id="PTHR12149">
    <property type="entry name" value="FRUCTOSAMINE 3 KINASE-RELATED PROTEIN"/>
    <property type="match status" value="1"/>
</dbReference>
<dbReference type="Gene3D" id="3.30.200.20">
    <property type="entry name" value="Phosphorylase Kinase, domain 1"/>
    <property type="match status" value="1"/>
</dbReference>
<evidence type="ECO:0000313" key="3">
    <source>
        <dbReference type="Proteomes" id="UP000037778"/>
    </source>
</evidence>
<dbReference type="SUPFAM" id="SSF56112">
    <property type="entry name" value="Protein kinase-like (PK-like)"/>
    <property type="match status" value="1"/>
</dbReference>
<comment type="similarity">
    <text evidence="1">Belongs to the fructosamine kinase family.</text>
</comment>
<reference evidence="2 3" key="1">
    <citation type="journal article" date="2015" name="Genome Biol. Evol.">
        <title>Functionally Structured Genomes in Lactobacillus kunkeei Colonizing the Honey Crop and Food Products of Honeybees and Stingless Bees.</title>
        <authorList>
            <person name="Tamarit D."/>
            <person name="Ellegaard K.M."/>
            <person name="Wikander J."/>
            <person name="Olofsson T."/>
            <person name="Vasquez A."/>
            <person name="Andersson S.G."/>
        </authorList>
    </citation>
    <scope>NUCLEOTIDE SEQUENCE [LARGE SCALE GENOMIC DNA]</scope>
    <source>
        <strain evidence="2 3">LAko</strain>
    </source>
</reference>
<dbReference type="PIRSF" id="PIRSF006221">
    <property type="entry name" value="Ketosamine-3-kinase"/>
    <property type="match status" value="1"/>
</dbReference>
<keyword evidence="1" id="KW-0418">Kinase</keyword>
<dbReference type="Proteomes" id="UP000037778">
    <property type="component" value="Unassembled WGS sequence"/>
</dbReference>
<keyword evidence="1" id="KW-0808">Transferase</keyword>
<dbReference type="RefSeq" id="WP_053791819.1">
    <property type="nucleotide sequence ID" value="NZ_JXCY01000006.1"/>
</dbReference>
<dbReference type="EMBL" id="JXCY01000006">
    <property type="protein sequence ID" value="KOY76308.1"/>
    <property type="molecule type" value="Genomic_DNA"/>
</dbReference>
<keyword evidence="3" id="KW-1185">Reference proteome</keyword>
<dbReference type="AlphaFoldDB" id="A0A0M9DCX7"/>
<accession>A0A0M9DCX7</accession>
<dbReference type="Pfam" id="PF03881">
    <property type="entry name" value="Fructosamin_kin"/>
    <property type="match status" value="1"/>
</dbReference>
<dbReference type="GO" id="GO:0016301">
    <property type="term" value="F:kinase activity"/>
    <property type="evidence" value="ECO:0007669"/>
    <property type="project" value="UniProtKB-UniRule"/>
</dbReference>
<organism evidence="2 3">
    <name type="scientific">Apilactobacillus kunkeei</name>
    <dbReference type="NCBI Taxonomy" id="148814"/>
    <lineage>
        <taxon>Bacteria</taxon>
        <taxon>Bacillati</taxon>
        <taxon>Bacillota</taxon>
        <taxon>Bacilli</taxon>
        <taxon>Lactobacillales</taxon>
        <taxon>Lactobacillaceae</taxon>
        <taxon>Apilactobacillus</taxon>
    </lineage>
</organism>
<evidence type="ECO:0000256" key="1">
    <source>
        <dbReference type="PIRNR" id="PIRNR006221"/>
    </source>
</evidence>
<evidence type="ECO:0008006" key="4">
    <source>
        <dbReference type="Google" id="ProtNLM"/>
    </source>
</evidence>
<dbReference type="Gene3D" id="3.90.1200.10">
    <property type="match status" value="1"/>
</dbReference>
<dbReference type="PATRIC" id="fig|148814.8.peg.806"/>
<evidence type="ECO:0000313" key="2">
    <source>
        <dbReference type="EMBL" id="KOY76308.1"/>
    </source>
</evidence>
<gene>
    <name evidence="2" type="ORF">RZ71_07580</name>
</gene>
<comment type="caution">
    <text evidence="2">The sequence shown here is derived from an EMBL/GenBank/DDBJ whole genome shotgun (WGS) entry which is preliminary data.</text>
</comment>
<dbReference type="InterPro" id="IPR011009">
    <property type="entry name" value="Kinase-like_dom_sf"/>
</dbReference>